<dbReference type="AlphaFoldDB" id="A0A1U7NCV9"/>
<dbReference type="InterPro" id="IPR032710">
    <property type="entry name" value="NTF2-like_dom_sf"/>
</dbReference>
<organism evidence="2 3">
    <name type="scientific">Ileibacterium valens</name>
    <dbReference type="NCBI Taxonomy" id="1862668"/>
    <lineage>
        <taxon>Bacteria</taxon>
        <taxon>Bacillati</taxon>
        <taxon>Bacillota</taxon>
        <taxon>Erysipelotrichia</taxon>
        <taxon>Erysipelotrichales</taxon>
        <taxon>Erysipelotrichaceae</taxon>
        <taxon>Ileibacterium</taxon>
    </lineage>
</organism>
<dbReference type="Gene3D" id="3.40.220.10">
    <property type="entry name" value="Leucine Aminopeptidase, subunit E, domain 1"/>
    <property type="match status" value="1"/>
</dbReference>
<proteinExistence type="predicted"/>
<dbReference type="Pfam" id="PF13474">
    <property type="entry name" value="SnoaL_3"/>
    <property type="match status" value="1"/>
</dbReference>
<dbReference type="InterPro" id="IPR043472">
    <property type="entry name" value="Macro_dom-like"/>
</dbReference>
<dbReference type="EMBL" id="MPJW01000262">
    <property type="protein sequence ID" value="OLU36649.1"/>
    <property type="molecule type" value="Genomic_DNA"/>
</dbReference>
<dbReference type="InterPro" id="IPR037401">
    <property type="entry name" value="SnoaL-like"/>
</dbReference>
<name>A0A1U7NCV9_9FIRM</name>
<dbReference type="RefSeq" id="WP_075821011.1">
    <property type="nucleotide sequence ID" value="NZ_CAPNHH010000033.1"/>
</dbReference>
<gene>
    <name evidence="2" type="ORF">BO222_12045</name>
</gene>
<feature type="domain" description="SnoaL-like" evidence="1">
    <location>
        <begin position="11"/>
        <end position="132"/>
    </location>
</feature>
<evidence type="ECO:0000259" key="1">
    <source>
        <dbReference type="Pfam" id="PF13474"/>
    </source>
</evidence>
<comment type="caution">
    <text evidence="2">The sequence shown here is derived from an EMBL/GenBank/DDBJ whole genome shotgun (WGS) entry which is preliminary data.</text>
</comment>
<dbReference type="Proteomes" id="UP000186341">
    <property type="component" value="Unassembled WGS sequence"/>
</dbReference>
<evidence type="ECO:0000313" key="2">
    <source>
        <dbReference type="EMBL" id="OLU36649.1"/>
    </source>
</evidence>
<dbReference type="SUPFAM" id="SSF54427">
    <property type="entry name" value="NTF2-like"/>
    <property type="match status" value="1"/>
</dbReference>
<accession>A0A1U7NCV9</accession>
<dbReference type="SUPFAM" id="SSF52949">
    <property type="entry name" value="Macro domain-like"/>
    <property type="match status" value="1"/>
</dbReference>
<evidence type="ECO:0000313" key="3">
    <source>
        <dbReference type="Proteomes" id="UP000186341"/>
    </source>
</evidence>
<dbReference type="GeneID" id="82203862"/>
<reference evidence="2 3" key="1">
    <citation type="submission" date="2016-11" db="EMBL/GenBank/DDBJ databases">
        <title>Description of two novel members of the family Erysipelotrichaceae: Ileibacterium lipovorans gen. nov., sp. nov. and Dubosiella newyorkensis, gen. nov., sp. nov.</title>
        <authorList>
            <person name="Cox L.M."/>
            <person name="Sohn J."/>
            <person name="Tyrrell K.L."/>
            <person name="Citron D.M."/>
            <person name="Lawson P.A."/>
            <person name="Patel N.B."/>
            <person name="Iizumi T."/>
            <person name="Perez-Perez G.I."/>
            <person name="Goldstein E.J."/>
            <person name="Blaser M.J."/>
        </authorList>
    </citation>
    <scope>NUCLEOTIDE SEQUENCE [LARGE SCALE GENOMIC DNA]</scope>
    <source>
        <strain evidence="2 3">NYU-BL-A3</strain>
    </source>
</reference>
<protein>
    <recommendedName>
        <fullName evidence="1">SnoaL-like domain-containing protein</fullName>
    </recommendedName>
</protein>
<sequence>MEKNIREELERFYHQYIQTLEDQDIEGMNELWMNDPQTRAVSIYGVSDGFDEIKQNIETHLQGDIKEINMISNEMEVINASDDHALVYLTYTVILVYKNQKQAHEQNIIETQYLKRDASGKWKIEYQHQSIPNIGVMQSDSLNQSKIIDEMLELINGNQSRPRSLKERRHLLEHKLGQLTSEEITPKLIELQNQLIALQKQHTALTALAFIMSEDQKISVWTGDASRLTVDCLISFMKSSQSYDPWLSKSAGLGLQKENLNHLHLNHSKTWVSGNYNLPVKGVIEVSFDLIYGLYTDKKQEAFRSALHEAIDKANARGYKSIAIMPGWKDVLNIPSAKGSEQLVSEVMSRLEDPESTLNKAVLVSSRGEQARALQSAIDDFE</sequence>
<keyword evidence="3" id="KW-1185">Reference proteome</keyword>
<dbReference type="Gene3D" id="3.10.450.50">
    <property type="match status" value="1"/>
</dbReference>